<organism evidence="1 2">
    <name type="scientific">Olivibacter oleidegradans</name>
    <dbReference type="NCBI Taxonomy" id="760123"/>
    <lineage>
        <taxon>Bacteria</taxon>
        <taxon>Pseudomonadati</taxon>
        <taxon>Bacteroidota</taxon>
        <taxon>Sphingobacteriia</taxon>
        <taxon>Sphingobacteriales</taxon>
        <taxon>Sphingobacteriaceae</taxon>
        <taxon>Olivibacter</taxon>
    </lineage>
</organism>
<keyword evidence="2" id="KW-1185">Reference proteome</keyword>
<evidence type="ECO:0000313" key="2">
    <source>
        <dbReference type="Proteomes" id="UP001589774"/>
    </source>
</evidence>
<name>A0ABV6HJ08_9SPHI</name>
<dbReference type="Proteomes" id="UP001589774">
    <property type="component" value="Unassembled WGS sequence"/>
</dbReference>
<evidence type="ECO:0000313" key="1">
    <source>
        <dbReference type="EMBL" id="MFC0318874.1"/>
    </source>
</evidence>
<dbReference type="Gene3D" id="3.40.630.30">
    <property type="match status" value="1"/>
</dbReference>
<dbReference type="InterPro" id="IPR016181">
    <property type="entry name" value="Acyl_CoA_acyltransferase"/>
</dbReference>
<dbReference type="RefSeq" id="WP_013666314.1">
    <property type="nucleotide sequence ID" value="NZ_JBHLWO010000002.1"/>
</dbReference>
<dbReference type="InterPro" id="IPR039968">
    <property type="entry name" value="BcerS-like"/>
</dbReference>
<dbReference type="PANTHER" id="PTHR41368:SF1">
    <property type="entry name" value="PROTEIN YGHO"/>
    <property type="match status" value="1"/>
</dbReference>
<reference evidence="1 2" key="1">
    <citation type="submission" date="2024-09" db="EMBL/GenBank/DDBJ databases">
        <authorList>
            <person name="Sun Q."/>
            <person name="Mori K."/>
        </authorList>
    </citation>
    <scope>NUCLEOTIDE SEQUENCE [LARGE SCALE GENOMIC DNA]</scope>
    <source>
        <strain evidence="1 2">CCM 7765</strain>
    </source>
</reference>
<dbReference type="PANTHER" id="PTHR41368">
    <property type="entry name" value="PROTEIN YGHO"/>
    <property type="match status" value="1"/>
</dbReference>
<proteinExistence type="predicted"/>
<protein>
    <submittedName>
        <fullName evidence="1">GNAT family N-acetyltransferase</fullName>
    </submittedName>
</protein>
<sequence length="369" mass="43720">MIIQVNDKRQEKQFLDVPKKIYKDDSNWICPLDNDIRQIFDPQKNNFHKHGECARWLLLKDNQPIGRIAAFINHEKAYKSECPIGGIGFFECIDNQDAAGKLFDTAKKWLADRGMRGMDGPINFGENDNFWGLLVEGFTQPSYGMNYHKPYYLNLFLSYGFKTIYEQITNYLEVNKPFPERFTRIANWVMEKPGYTFKHFEKNNLQVFAKDFMEIYNDAWENFENFQPIKMETILESFKKMKLILDERLIWFAYINNEPVSFILILPDANQLIKDFKGKMNWLNGIRFLLNRRKVNRMRAIVMGTKKNYQKHGLESALFIKLKEYVLPLKKYKELELSWVGDFNKEMLAIHKATGAQFGKKHATLRYVF</sequence>
<dbReference type="SUPFAM" id="SSF55729">
    <property type="entry name" value="Acyl-CoA N-acyltransferases (Nat)"/>
    <property type="match status" value="1"/>
</dbReference>
<comment type="caution">
    <text evidence="1">The sequence shown here is derived from an EMBL/GenBank/DDBJ whole genome shotgun (WGS) entry which is preliminary data.</text>
</comment>
<dbReference type="EMBL" id="JBHLWO010000002">
    <property type="protein sequence ID" value="MFC0318874.1"/>
    <property type="molecule type" value="Genomic_DNA"/>
</dbReference>
<gene>
    <name evidence="1" type="ORF">ACFFI0_11165</name>
</gene>
<accession>A0ABV6HJ08</accession>